<evidence type="ECO:0000256" key="5">
    <source>
        <dbReference type="ARBA" id="ARBA00022970"/>
    </source>
</evidence>
<reference evidence="10 11" key="1">
    <citation type="submission" date="2019-07" db="EMBL/GenBank/DDBJ databases">
        <title>Tepidimonas alkaliphilus YIM 72238 draft genome.</title>
        <authorList>
            <person name="Da Costa M.S."/>
            <person name="Froufe H.J.C."/>
            <person name="Egas C."/>
            <person name="Albuquerque L."/>
        </authorList>
    </citation>
    <scope>NUCLEOTIDE SEQUENCE [LARGE SCALE GENOMIC DNA]</scope>
    <source>
        <strain evidence="10 11">YIM 72238</strain>
    </source>
</reference>
<gene>
    <name evidence="10" type="primary">livH_2</name>
    <name evidence="10" type="ORF">Talka_00047</name>
</gene>
<dbReference type="InterPro" id="IPR001851">
    <property type="entry name" value="ABC_transp_permease"/>
</dbReference>
<evidence type="ECO:0000256" key="4">
    <source>
        <dbReference type="ARBA" id="ARBA00022692"/>
    </source>
</evidence>
<dbReference type="CDD" id="cd06582">
    <property type="entry name" value="TM_PBP1_LivH_like"/>
    <property type="match status" value="1"/>
</dbReference>
<evidence type="ECO:0000256" key="6">
    <source>
        <dbReference type="ARBA" id="ARBA00022989"/>
    </source>
</evidence>
<feature type="transmembrane region" description="Helical" evidence="9">
    <location>
        <begin position="247"/>
        <end position="269"/>
    </location>
</feature>
<dbReference type="PANTHER" id="PTHR11795:SF447">
    <property type="entry name" value="ABC TRANSPORTER PERMEASE PROTEIN"/>
    <property type="match status" value="1"/>
</dbReference>
<sequence>MTMRAWRHGAATLLAVLGLLLPRLAPALTPEQALAVAEGTVAERVQAITQLAAAPDPAAAALLRALQDERVRVLEGQVWIEQPDGSAVRADSGAPEPLPPAAEAPLLNNRLRAALALALAALDLQEADPQRQRAAAATLRRALLEEPDEAFAPLLRAALDPQRQPPLDGRAAALLAQALAAVELADADPARRRVAAGVLGGSGERQALPLLQQQRAQETDPAVAQALRQAQQALERTLALAEIGGTVFTGLSLGSILLLAALGLAITYGLMGVINMAHGELIMVGAYATYVVQQLFARLWPQWFDWYVLAALPVAFLTAALVGAAIERGVIRHLYGRPLETLLATWGLSLILMQAVRSLFGAQNVTVENPAWLSGALTLPGGLVLPWNRVAILVFAALVLAAVAWVLARTRLGLFVRGVTQNRPMAACMGVPTGRVDALAFAFGSGVAGLAGVALSQIGNVGPDLGQAYIIDSFMVVVVGGVGQLAGTVLAALGLGLLNKLLEGWAGAVLAKIAVLVLIVIFIQKRPQGLFALKGRQA</sequence>
<dbReference type="Proteomes" id="UP000315736">
    <property type="component" value="Unassembled WGS sequence"/>
</dbReference>
<keyword evidence="11" id="KW-1185">Reference proteome</keyword>
<keyword evidence="7 9" id="KW-0472">Membrane</keyword>
<evidence type="ECO:0000256" key="3">
    <source>
        <dbReference type="ARBA" id="ARBA00022475"/>
    </source>
</evidence>
<comment type="similarity">
    <text evidence="8">Belongs to the binding-protein-dependent transport system permease family. LivHM subfamily.</text>
</comment>
<evidence type="ECO:0000313" key="11">
    <source>
        <dbReference type="Proteomes" id="UP000315736"/>
    </source>
</evidence>
<evidence type="ECO:0000256" key="8">
    <source>
        <dbReference type="ARBA" id="ARBA00037998"/>
    </source>
</evidence>
<keyword evidence="3" id="KW-1003">Cell membrane</keyword>
<feature type="transmembrane region" description="Helical" evidence="9">
    <location>
        <begin position="474"/>
        <end position="498"/>
    </location>
</feature>
<keyword evidence="2" id="KW-0813">Transport</keyword>
<evidence type="ECO:0000256" key="7">
    <source>
        <dbReference type="ARBA" id="ARBA00023136"/>
    </source>
</evidence>
<keyword evidence="6 9" id="KW-1133">Transmembrane helix</keyword>
<evidence type="ECO:0000256" key="1">
    <source>
        <dbReference type="ARBA" id="ARBA00004651"/>
    </source>
</evidence>
<dbReference type="Pfam" id="PF02653">
    <property type="entry name" value="BPD_transp_2"/>
    <property type="match status" value="1"/>
</dbReference>
<feature type="transmembrane region" description="Helical" evidence="9">
    <location>
        <begin position="306"/>
        <end position="326"/>
    </location>
</feature>
<proteinExistence type="inferred from homology"/>
<dbReference type="InterPro" id="IPR052157">
    <property type="entry name" value="BCAA_transport_permease"/>
</dbReference>
<name>A0A554WCR6_9BURK</name>
<accession>A0A554WCR6</accession>
<dbReference type="NCBIfam" id="TIGR03409">
    <property type="entry name" value="urea_trans_UrtB"/>
    <property type="match status" value="1"/>
</dbReference>
<dbReference type="GO" id="GO:0005886">
    <property type="term" value="C:plasma membrane"/>
    <property type="evidence" value="ECO:0007669"/>
    <property type="project" value="UniProtKB-SubCell"/>
</dbReference>
<evidence type="ECO:0000313" key="10">
    <source>
        <dbReference type="EMBL" id="TSE21380.1"/>
    </source>
</evidence>
<comment type="subcellular location">
    <subcellularLocation>
        <location evidence="1">Cell membrane</location>
        <topology evidence="1">Multi-pass membrane protein</topology>
    </subcellularLocation>
</comment>
<feature type="transmembrane region" description="Helical" evidence="9">
    <location>
        <begin position="504"/>
        <end position="523"/>
    </location>
</feature>
<dbReference type="PANTHER" id="PTHR11795">
    <property type="entry name" value="BRANCHED-CHAIN AMINO ACID TRANSPORT SYSTEM PERMEASE PROTEIN LIVH"/>
    <property type="match status" value="1"/>
</dbReference>
<dbReference type="EMBL" id="VJNB01000001">
    <property type="protein sequence ID" value="TSE21380.1"/>
    <property type="molecule type" value="Genomic_DNA"/>
</dbReference>
<organism evidence="10 11">
    <name type="scientific">Tepidimonas alkaliphilus</name>
    <dbReference type="NCBI Taxonomy" id="2588942"/>
    <lineage>
        <taxon>Bacteria</taxon>
        <taxon>Pseudomonadati</taxon>
        <taxon>Pseudomonadota</taxon>
        <taxon>Betaproteobacteria</taxon>
        <taxon>Burkholderiales</taxon>
        <taxon>Tepidimonas</taxon>
    </lineage>
</organism>
<evidence type="ECO:0000256" key="9">
    <source>
        <dbReference type="SAM" id="Phobius"/>
    </source>
</evidence>
<comment type="caution">
    <text evidence="10">The sequence shown here is derived from an EMBL/GenBank/DDBJ whole genome shotgun (WGS) entry which is preliminary data.</text>
</comment>
<dbReference type="GO" id="GO:0006865">
    <property type="term" value="P:amino acid transport"/>
    <property type="evidence" value="ECO:0007669"/>
    <property type="project" value="UniProtKB-KW"/>
</dbReference>
<protein>
    <submittedName>
        <fullName evidence="10">High-affinity branched-chain amino acid transport system permease protein LivH</fullName>
    </submittedName>
</protein>
<keyword evidence="5" id="KW-0029">Amino-acid transport</keyword>
<keyword evidence="4 9" id="KW-0812">Transmembrane</keyword>
<dbReference type="AlphaFoldDB" id="A0A554WCR6"/>
<dbReference type="InterPro" id="IPR017779">
    <property type="entry name" value="ABC_UrtB_bac"/>
</dbReference>
<feature type="transmembrane region" description="Helical" evidence="9">
    <location>
        <begin position="390"/>
        <end position="408"/>
    </location>
</feature>
<dbReference type="GO" id="GO:0022857">
    <property type="term" value="F:transmembrane transporter activity"/>
    <property type="evidence" value="ECO:0007669"/>
    <property type="project" value="InterPro"/>
</dbReference>
<evidence type="ECO:0000256" key="2">
    <source>
        <dbReference type="ARBA" id="ARBA00022448"/>
    </source>
</evidence>
<feature type="transmembrane region" description="Helical" evidence="9">
    <location>
        <begin position="281"/>
        <end position="300"/>
    </location>
</feature>